<evidence type="ECO:0000256" key="1">
    <source>
        <dbReference type="SAM" id="MobiDB-lite"/>
    </source>
</evidence>
<accession>M1DWF5</accession>
<evidence type="ECO:0008006" key="4">
    <source>
        <dbReference type="Google" id="ProtNLM"/>
    </source>
</evidence>
<dbReference type="EnsemblPlants" id="PGSC0003DMT400095496">
    <property type="protein sequence ID" value="PGSC0003DMT400095496"/>
    <property type="gene ID" value="PGSC0003DMG400045067"/>
</dbReference>
<dbReference type="AlphaFoldDB" id="M1DWF5"/>
<dbReference type="PaxDb" id="4113-PGSC0003DMT400095496"/>
<name>M1DWF5_SOLTU</name>
<feature type="compositionally biased region" description="Polar residues" evidence="1">
    <location>
        <begin position="25"/>
        <end position="40"/>
    </location>
</feature>
<dbReference type="Gramene" id="PGSC0003DMT400095496">
    <property type="protein sequence ID" value="PGSC0003DMT400095496"/>
    <property type="gene ID" value="PGSC0003DMG400045067"/>
</dbReference>
<keyword evidence="3" id="KW-1185">Reference proteome</keyword>
<reference evidence="2" key="2">
    <citation type="submission" date="2015-06" db="UniProtKB">
        <authorList>
            <consortium name="EnsemblPlants"/>
        </authorList>
    </citation>
    <scope>IDENTIFICATION</scope>
    <source>
        <strain evidence="2">DM1-3 516 R44</strain>
    </source>
</reference>
<proteinExistence type="predicted"/>
<protein>
    <recommendedName>
        <fullName evidence="4">Ulp1 protease family, C-terminal catalytic domain containing protein</fullName>
    </recommendedName>
</protein>
<dbReference type="Proteomes" id="UP000011115">
    <property type="component" value="Unassembled WGS sequence"/>
</dbReference>
<dbReference type="InParanoid" id="M1DWF5"/>
<feature type="region of interest" description="Disordered" evidence="1">
    <location>
        <begin position="24"/>
        <end position="64"/>
    </location>
</feature>
<sequence length="237" mass="26722">MPQTRSMASLKSSDRLFVNSPDILSLTSDSSIGSLTNRSQSSKRKAPATKKKVQKKSKPNPSGTLSPIDMYRFWGMEQKIKYDSGELETLVLGTRTIVNDLLFEDVFGTKFFGVIPYMNDSWPDDFEVTLKGTKSAVAENGSNLSDFGPLSLCFEHRILAHIIATTLLPRKGSLSNISNRDVFVLYCLLKKYRINWAAWFKEYMWESVEESNPSACLPYGLLISRILVDRLVDLSML</sequence>
<feature type="compositionally biased region" description="Basic residues" evidence="1">
    <location>
        <begin position="41"/>
        <end position="58"/>
    </location>
</feature>
<reference evidence="3" key="1">
    <citation type="journal article" date="2011" name="Nature">
        <title>Genome sequence and analysis of the tuber crop potato.</title>
        <authorList>
            <consortium name="The Potato Genome Sequencing Consortium"/>
        </authorList>
    </citation>
    <scope>NUCLEOTIDE SEQUENCE [LARGE SCALE GENOMIC DNA]</scope>
    <source>
        <strain evidence="3">cv. DM1-3 516 R44</strain>
    </source>
</reference>
<evidence type="ECO:0000313" key="3">
    <source>
        <dbReference type="Proteomes" id="UP000011115"/>
    </source>
</evidence>
<organism evidence="2 3">
    <name type="scientific">Solanum tuberosum</name>
    <name type="common">Potato</name>
    <dbReference type="NCBI Taxonomy" id="4113"/>
    <lineage>
        <taxon>Eukaryota</taxon>
        <taxon>Viridiplantae</taxon>
        <taxon>Streptophyta</taxon>
        <taxon>Embryophyta</taxon>
        <taxon>Tracheophyta</taxon>
        <taxon>Spermatophyta</taxon>
        <taxon>Magnoliopsida</taxon>
        <taxon>eudicotyledons</taxon>
        <taxon>Gunneridae</taxon>
        <taxon>Pentapetalae</taxon>
        <taxon>asterids</taxon>
        <taxon>lamiids</taxon>
        <taxon>Solanales</taxon>
        <taxon>Solanaceae</taxon>
        <taxon>Solanoideae</taxon>
        <taxon>Solaneae</taxon>
        <taxon>Solanum</taxon>
    </lineage>
</organism>
<evidence type="ECO:0000313" key="2">
    <source>
        <dbReference type="EnsemblPlants" id="PGSC0003DMT400095496"/>
    </source>
</evidence>
<dbReference type="HOGENOM" id="CLU_046354_0_0_1"/>
<dbReference type="eggNOG" id="ENOG502SUTF">
    <property type="taxonomic scope" value="Eukaryota"/>
</dbReference>